<accession>A0A1B6C3Y0</accession>
<gene>
    <name evidence="3" type="ORF">g.43809</name>
    <name evidence="2" type="ORF">g.43810</name>
</gene>
<protein>
    <recommendedName>
        <fullName evidence="4">DUF4794 domain-containing protein</fullName>
    </recommendedName>
</protein>
<dbReference type="AlphaFoldDB" id="A0A1B6C3Y0"/>
<evidence type="ECO:0008006" key="4">
    <source>
        <dbReference type="Google" id="ProtNLM"/>
    </source>
</evidence>
<feature type="signal peptide" evidence="1">
    <location>
        <begin position="1"/>
        <end position="30"/>
    </location>
</feature>
<feature type="chain" id="PRO_5008580104" description="DUF4794 domain-containing protein" evidence="1">
    <location>
        <begin position="31"/>
        <end position="113"/>
    </location>
</feature>
<evidence type="ECO:0000313" key="3">
    <source>
        <dbReference type="EMBL" id="JAS19768.1"/>
    </source>
</evidence>
<sequence>MMSAGNTVLVPGEMWLHILLTIYTFAALEAQDYIPRFRDGPIIPVPSESMFGGSSSGGSSYTYSSSSGGAGQKYVETITVNGKTYVREGKGGGPLLEPSMLVVSLPVLVWYYR</sequence>
<dbReference type="EMBL" id="GEDC01017530">
    <property type="protein sequence ID" value="JAS19768.1"/>
    <property type="molecule type" value="Transcribed_RNA"/>
</dbReference>
<evidence type="ECO:0000256" key="1">
    <source>
        <dbReference type="SAM" id="SignalP"/>
    </source>
</evidence>
<evidence type="ECO:0000313" key="2">
    <source>
        <dbReference type="EMBL" id="JAS08009.1"/>
    </source>
</evidence>
<keyword evidence="1" id="KW-0732">Signal</keyword>
<proteinExistence type="predicted"/>
<reference evidence="2" key="1">
    <citation type="submission" date="2015-12" db="EMBL/GenBank/DDBJ databases">
        <title>De novo transcriptome assembly of four potential Pierce s Disease insect vectors from Arizona vineyards.</title>
        <authorList>
            <person name="Tassone E.E."/>
        </authorList>
    </citation>
    <scope>NUCLEOTIDE SEQUENCE</scope>
</reference>
<name>A0A1B6C3Y0_9HEMI</name>
<organism evidence="2">
    <name type="scientific">Clastoptera arizonana</name>
    <name type="common">Arizona spittle bug</name>
    <dbReference type="NCBI Taxonomy" id="38151"/>
    <lineage>
        <taxon>Eukaryota</taxon>
        <taxon>Metazoa</taxon>
        <taxon>Ecdysozoa</taxon>
        <taxon>Arthropoda</taxon>
        <taxon>Hexapoda</taxon>
        <taxon>Insecta</taxon>
        <taxon>Pterygota</taxon>
        <taxon>Neoptera</taxon>
        <taxon>Paraneoptera</taxon>
        <taxon>Hemiptera</taxon>
        <taxon>Auchenorrhyncha</taxon>
        <taxon>Cercopoidea</taxon>
        <taxon>Clastopteridae</taxon>
        <taxon>Clastoptera</taxon>
    </lineage>
</organism>
<dbReference type="EMBL" id="GEDC01029289">
    <property type="protein sequence ID" value="JAS08009.1"/>
    <property type="molecule type" value="Transcribed_RNA"/>
</dbReference>